<protein>
    <submittedName>
        <fullName evidence="2">Uncharacterized protein</fullName>
    </submittedName>
</protein>
<sequence>MGPLRVSVSHAALNKQIPEASKAVEILFKPCSQVRTVTEMHTFLAVAFLALSELCAVHPWDGSPYTLEQLATRPRPRVSFPWFVLIKTPRNKCVGTILRADDSHKTPLVLAPSECLLTADISVNDTSQGQNETRLEIPSMVEIVGSNFSSVAKNLYLSVKTGYPVVFIKLEEPYRGPTVLVDRAVYFTGNVTKCILVRFSSSETQKRQLLSNDDSPVRFREEEEICRNSTASETGILDGQGLTCKAGDGLWTFYGFCGEEGFESIYVPVQPLIKLITYAAREMELYKKDEVLKGRKISYKHSFLHGQEVWTVTRGRQTKIYYREPVL</sequence>
<dbReference type="EMBL" id="KL363214">
    <property type="protein sequence ID" value="KFD53667.1"/>
    <property type="molecule type" value="Genomic_DNA"/>
</dbReference>
<dbReference type="Proteomes" id="UP000030758">
    <property type="component" value="Unassembled WGS sequence"/>
</dbReference>
<proteinExistence type="predicted"/>
<accession>A0A085MTY1</accession>
<name>A0A085MTY1_9BILA</name>
<evidence type="ECO:0000313" key="2">
    <source>
        <dbReference type="EMBL" id="KFD60677.1"/>
    </source>
</evidence>
<evidence type="ECO:0000313" key="1">
    <source>
        <dbReference type="EMBL" id="KFD53667.1"/>
    </source>
</evidence>
<reference evidence="2 3" key="1">
    <citation type="journal article" date="2014" name="Nat. Genet.">
        <title>Genome and transcriptome of the porcine whipworm Trichuris suis.</title>
        <authorList>
            <person name="Jex A.R."/>
            <person name="Nejsum P."/>
            <person name="Schwarz E.M."/>
            <person name="Hu L."/>
            <person name="Young N.D."/>
            <person name="Hall R.S."/>
            <person name="Korhonen P.K."/>
            <person name="Liao S."/>
            <person name="Thamsborg S."/>
            <person name="Xia J."/>
            <person name="Xu P."/>
            <person name="Wang S."/>
            <person name="Scheerlinck J.P."/>
            <person name="Hofmann A."/>
            <person name="Sternberg P.W."/>
            <person name="Wang J."/>
            <person name="Gasser R.B."/>
        </authorList>
    </citation>
    <scope>NUCLEOTIDE SEQUENCE [LARGE SCALE GENOMIC DNA]</scope>
    <source>
        <strain evidence="2">DCEP-RM93F</strain>
        <strain evidence="1">DCEP-RM93M</strain>
    </source>
</reference>
<dbReference type="Proteomes" id="UP000030764">
    <property type="component" value="Unassembled WGS sequence"/>
</dbReference>
<dbReference type="EMBL" id="KL367654">
    <property type="protein sequence ID" value="KFD60677.1"/>
    <property type="molecule type" value="Genomic_DNA"/>
</dbReference>
<organism evidence="2">
    <name type="scientific">Trichuris suis</name>
    <name type="common">pig whipworm</name>
    <dbReference type="NCBI Taxonomy" id="68888"/>
    <lineage>
        <taxon>Eukaryota</taxon>
        <taxon>Metazoa</taxon>
        <taxon>Ecdysozoa</taxon>
        <taxon>Nematoda</taxon>
        <taxon>Enoplea</taxon>
        <taxon>Dorylaimia</taxon>
        <taxon>Trichinellida</taxon>
        <taxon>Trichuridae</taxon>
        <taxon>Trichuris</taxon>
    </lineage>
</organism>
<dbReference type="AlphaFoldDB" id="A0A085MTY1"/>
<keyword evidence="3" id="KW-1185">Reference proteome</keyword>
<gene>
    <name evidence="1" type="ORF">M513_05372</name>
    <name evidence="2" type="ORF">M514_05372</name>
</gene>
<evidence type="ECO:0000313" key="3">
    <source>
        <dbReference type="Proteomes" id="UP000030764"/>
    </source>
</evidence>